<name>A0ABX9ZLH7_9BURK</name>
<evidence type="ECO:0000313" key="2">
    <source>
        <dbReference type="Proteomes" id="UP000270216"/>
    </source>
</evidence>
<gene>
    <name evidence="1" type="ORF">EJE83_18035</name>
</gene>
<proteinExistence type="predicted"/>
<keyword evidence="2" id="KW-1185">Reference proteome</keyword>
<dbReference type="Proteomes" id="UP000270216">
    <property type="component" value="Unassembled WGS sequence"/>
</dbReference>
<sequence>MEMPELPQANDADMSAVFSAALSVLFATHPAPAALLAKWESVASQLPLMLMKNGASDVKHNANVVLAQGLLAIARNRTADESN</sequence>
<protein>
    <submittedName>
        <fullName evidence="1">Uncharacterized protein</fullName>
    </submittedName>
</protein>
<accession>A0ABX9ZLH7</accession>
<reference evidence="1 2" key="1">
    <citation type="submission" date="2018-12" db="EMBL/GenBank/DDBJ databases">
        <title>Whole genome sequence of a Pandoraea apista isolate from a patient with cystic fibrosis.</title>
        <authorList>
            <person name="Kenna D.T."/>
            <person name="Turton J.F."/>
        </authorList>
    </citation>
    <scope>NUCLEOTIDE SEQUENCE [LARGE SCALE GENOMIC DNA]</scope>
    <source>
        <strain evidence="1 2">Pa13324</strain>
    </source>
</reference>
<dbReference type="RefSeq" id="WP_125899287.1">
    <property type="nucleotide sequence ID" value="NZ_RWHX01000036.1"/>
</dbReference>
<evidence type="ECO:0000313" key="1">
    <source>
        <dbReference type="EMBL" id="RSK77887.1"/>
    </source>
</evidence>
<comment type="caution">
    <text evidence="1">The sequence shown here is derived from an EMBL/GenBank/DDBJ whole genome shotgun (WGS) entry which is preliminary data.</text>
</comment>
<dbReference type="EMBL" id="RWHX01000036">
    <property type="protein sequence ID" value="RSK77887.1"/>
    <property type="molecule type" value="Genomic_DNA"/>
</dbReference>
<organism evidence="1 2">
    <name type="scientific">Pandoraea apista</name>
    <dbReference type="NCBI Taxonomy" id="93218"/>
    <lineage>
        <taxon>Bacteria</taxon>
        <taxon>Pseudomonadati</taxon>
        <taxon>Pseudomonadota</taxon>
        <taxon>Betaproteobacteria</taxon>
        <taxon>Burkholderiales</taxon>
        <taxon>Burkholderiaceae</taxon>
        <taxon>Pandoraea</taxon>
    </lineage>
</organism>